<dbReference type="EMBL" id="NFLJ01000006">
    <property type="protein sequence ID" value="OUQ35720.1"/>
    <property type="molecule type" value="Genomic_DNA"/>
</dbReference>
<feature type="domain" description="HTH cro/C1-type" evidence="1">
    <location>
        <begin position="8"/>
        <end position="62"/>
    </location>
</feature>
<protein>
    <recommendedName>
        <fullName evidence="1">HTH cro/C1-type domain-containing protein</fullName>
    </recommendedName>
</protein>
<dbReference type="InterPro" id="IPR001387">
    <property type="entry name" value="Cro/C1-type_HTH"/>
</dbReference>
<dbReference type="GO" id="GO:0003677">
    <property type="term" value="F:DNA binding"/>
    <property type="evidence" value="ECO:0007669"/>
    <property type="project" value="InterPro"/>
</dbReference>
<dbReference type="Gene3D" id="1.10.260.40">
    <property type="entry name" value="lambda repressor-like DNA-binding domains"/>
    <property type="match status" value="1"/>
</dbReference>
<evidence type="ECO:0000313" key="2">
    <source>
        <dbReference type="EMBL" id="OUQ35720.1"/>
    </source>
</evidence>
<reference evidence="2 3" key="1">
    <citation type="journal article" date="2018" name="BMC Genomics">
        <title>Whole genome sequencing and function prediction of 133 gut anaerobes isolated from chicken caecum in pure cultures.</title>
        <authorList>
            <person name="Medvecky M."/>
            <person name="Cejkova D."/>
            <person name="Polansky O."/>
            <person name="Karasova D."/>
            <person name="Kubasova T."/>
            <person name="Cizek A."/>
            <person name="Rychlik I."/>
        </authorList>
    </citation>
    <scope>NUCLEOTIDE SEQUENCE [LARGE SCALE GENOMIC DNA]</scope>
    <source>
        <strain evidence="2 3">An13</strain>
    </source>
</reference>
<accession>A0A1Y4T251</accession>
<evidence type="ECO:0000313" key="3">
    <source>
        <dbReference type="Proteomes" id="UP000195305"/>
    </source>
</evidence>
<dbReference type="SMART" id="SM00530">
    <property type="entry name" value="HTH_XRE"/>
    <property type="match status" value="1"/>
</dbReference>
<dbReference type="AlphaFoldDB" id="A0A1Y4T251"/>
<dbReference type="InterPro" id="IPR010982">
    <property type="entry name" value="Lambda_DNA-bd_dom_sf"/>
</dbReference>
<proteinExistence type="predicted"/>
<dbReference type="Proteomes" id="UP000195305">
    <property type="component" value="Unassembled WGS sequence"/>
</dbReference>
<comment type="caution">
    <text evidence="2">The sequence shown here is derived from an EMBL/GenBank/DDBJ whole genome shotgun (WGS) entry which is preliminary data.</text>
</comment>
<gene>
    <name evidence="2" type="ORF">B5E75_02750</name>
</gene>
<dbReference type="RefSeq" id="WP_087357269.1">
    <property type="nucleotide sequence ID" value="NZ_NFLJ01000006.1"/>
</dbReference>
<organism evidence="2 3">
    <name type="scientific">Massilimicrobiota timonensis</name>
    <dbReference type="NCBI Taxonomy" id="1776392"/>
    <lineage>
        <taxon>Bacteria</taxon>
        <taxon>Bacillati</taxon>
        <taxon>Bacillota</taxon>
        <taxon>Erysipelotrichia</taxon>
        <taxon>Erysipelotrichales</taxon>
        <taxon>Erysipelotrichaceae</taxon>
        <taxon>Massilimicrobiota</taxon>
    </lineage>
</organism>
<dbReference type="SUPFAM" id="SSF47413">
    <property type="entry name" value="lambda repressor-like DNA-binding domains"/>
    <property type="match status" value="1"/>
</dbReference>
<evidence type="ECO:0000259" key="1">
    <source>
        <dbReference type="PROSITE" id="PS50943"/>
    </source>
</evidence>
<dbReference type="Pfam" id="PF01381">
    <property type="entry name" value="HTH_3"/>
    <property type="match status" value="1"/>
</dbReference>
<keyword evidence="3" id="KW-1185">Reference proteome</keyword>
<dbReference type="CDD" id="cd00093">
    <property type="entry name" value="HTH_XRE"/>
    <property type="match status" value="1"/>
</dbReference>
<name>A0A1Y4T251_9FIRM</name>
<sequence length="228" mass="27476">MATFSDILARERKKKGLSKAELARRLNIPYTTYQNYENGREPKIDVIKQISDELSICPSIFFDLENTDFLFDHSYHPVQHDELNDILLYDSGKFFDMKENFDKEHEKIEDYEIDIYTNFDEFYTLLKDFRKLSFVSVNQSQFEQLRNDAYLLINRSLQDAQYQYQKVVYESQFMNEETINQYKANNPNYKKDIIYKVLFTNKELDLDLEDDQSIDTMYRVALKKYYSK</sequence>
<dbReference type="PROSITE" id="PS50943">
    <property type="entry name" value="HTH_CROC1"/>
    <property type="match status" value="1"/>
</dbReference>
<dbReference type="OrthoDB" id="2475196at2"/>